<dbReference type="AlphaFoldDB" id="A0A834WI74"/>
<keyword evidence="7" id="KW-0808">Transferase</keyword>
<keyword evidence="4" id="KW-1133">Transmembrane helix</keyword>
<dbReference type="PANTHER" id="PTHR48007:SF40">
    <property type="entry name" value="SERINE-THREONINE_TYROSINE-PROTEIN KINASE CATALYTIC DOMAIN-CONTAINING PROTEIN"/>
    <property type="match status" value="1"/>
</dbReference>
<dbReference type="InterPro" id="IPR000719">
    <property type="entry name" value="Prot_kinase_dom"/>
</dbReference>
<proteinExistence type="predicted"/>
<keyword evidence="3" id="KW-0677">Repeat</keyword>
<feature type="domain" description="Protein kinase" evidence="6">
    <location>
        <begin position="320"/>
        <end position="597"/>
    </location>
</feature>
<feature type="signal peptide" evidence="5">
    <location>
        <begin position="1"/>
        <end position="24"/>
    </location>
</feature>
<comment type="caution">
    <text evidence="7">The sequence shown here is derived from an EMBL/GenBank/DDBJ whole genome shotgun (WGS) entry which is preliminary data.</text>
</comment>
<evidence type="ECO:0000259" key="6">
    <source>
        <dbReference type="PROSITE" id="PS50011"/>
    </source>
</evidence>
<name>A0A834WI74_9FABA</name>
<protein>
    <submittedName>
        <fullName evidence="7">Putative leucine-rich repeat receptor-like protein kinase</fullName>
    </submittedName>
</protein>
<dbReference type="Pfam" id="PF07714">
    <property type="entry name" value="PK_Tyr_Ser-Thr"/>
    <property type="match status" value="1"/>
</dbReference>
<evidence type="ECO:0000256" key="5">
    <source>
        <dbReference type="SAM" id="SignalP"/>
    </source>
</evidence>
<dbReference type="OrthoDB" id="772719at2759"/>
<dbReference type="GO" id="GO:0004672">
    <property type="term" value="F:protein kinase activity"/>
    <property type="evidence" value="ECO:0007669"/>
    <property type="project" value="InterPro"/>
</dbReference>
<dbReference type="InterPro" id="IPR013210">
    <property type="entry name" value="LRR_N_plant-typ"/>
</dbReference>
<dbReference type="GO" id="GO:0016020">
    <property type="term" value="C:membrane"/>
    <property type="evidence" value="ECO:0007669"/>
    <property type="project" value="UniProtKB-SubCell"/>
</dbReference>
<keyword evidence="4" id="KW-0812">Transmembrane</keyword>
<dbReference type="SUPFAM" id="SSF56112">
    <property type="entry name" value="Protein kinase-like (PK-like)"/>
    <property type="match status" value="1"/>
</dbReference>
<feature type="chain" id="PRO_5032928050" evidence="5">
    <location>
        <begin position="25"/>
        <end position="605"/>
    </location>
</feature>
<evidence type="ECO:0000313" key="8">
    <source>
        <dbReference type="Proteomes" id="UP000634136"/>
    </source>
</evidence>
<dbReference type="PROSITE" id="PS50011">
    <property type="entry name" value="PROTEIN_KINASE_DOM"/>
    <property type="match status" value="1"/>
</dbReference>
<evidence type="ECO:0000256" key="1">
    <source>
        <dbReference type="ARBA" id="ARBA00004370"/>
    </source>
</evidence>
<dbReference type="InterPro" id="IPR011009">
    <property type="entry name" value="Kinase-like_dom_sf"/>
</dbReference>
<dbReference type="SUPFAM" id="SSF52058">
    <property type="entry name" value="L domain-like"/>
    <property type="match status" value="1"/>
</dbReference>
<organism evidence="7 8">
    <name type="scientific">Senna tora</name>
    <dbReference type="NCBI Taxonomy" id="362788"/>
    <lineage>
        <taxon>Eukaryota</taxon>
        <taxon>Viridiplantae</taxon>
        <taxon>Streptophyta</taxon>
        <taxon>Embryophyta</taxon>
        <taxon>Tracheophyta</taxon>
        <taxon>Spermatophyta</taxon>
        <taxon>Magnoliopsida</taxon>
        <taxon>eudicotyledons</taxon>
        <taxon>Gunneridae</taxon>
        <taxon>Pentapetalae</taxon>
        <taxon>rosids</taxon>
        <taxon>fabids</taxon>
        <taxon>Fabales</taxon>
        <taxon>Fabaceae</taxon>
        <taxon>Caesalpinioideae</taxon>
        <taxon>Cassia clade</taxon>
        <taxon>Senna</taxon>
    </lineage>
</organism>
<feature type="transmembrane region" description="Helical" evidence="4">
    <location>
        <begin position="235"/>
        <end position="260"/>
    </location>
</feature>
<dbReference type="Proteomes" id="UP000634136">
    <property type="component" value="Unassembled WGS sequence"/>
</dbReference>
<evidence type="ECO:0000256" key="3">
    <source>
        <dbReference type="ARBA" id="ARBA00022737"/>
    </source>
</evidence>
<comment type="subcellular location">
    <subcellularLocation>
        <location evidence="1">Membrane</location>
    </subcellularLocation>
</comment>
<sequence>MAFFYRSCLCLGFLSFLLVNLVVPEYYPEEREALLLLINSLTSASNLHGNWTGPPCIANQSRWEGITCSNWHVVHIALEGIELLGSLPPTFLQNITFLTQVNLRNNLIYGNLPNLTNLMFLEHVLLSYNRFSGLIPIEYVGLPRLKELELQENHLDGQIPPFDQTSLINFNVSYNHLVGPIPQTSVLMKFPKSSFVNNSGLCGKPLDKPPAPFPAPPPAIIIPPSPAKEEQRKRLHVWAIALIAAAAVLIPLLVITAFLFCKTRAHGKETTRNESAGYGFRAWAENIMSHSVSTEDPERSSRMEIFTKELPVFDLDDLLRASAEMLGKGNLGTTYKATLETGAVVAVKRLDYRNGLSKREFLQHMHLLGRLKHENLVEIISFYYSEEEKLVVYEFISNCSLFELLHENRRVGRTPLDWSTRLAVIKGIAKGLDFLHNSLPSHKVPHANLRTSNVLIHQDDNGFHSKLTDFGFLHLLSAKKSAEKLAISRLPEFVQGKKLTHKADVYCFGIIILEIITGKVPGEILGEVGERTSDLSEWVRTVVNNDWSTDILDEEILAAREGHGAMFELTELALQCTDTTPENRPKMNEVLIRIEEIEQMKTEND</sequence>
<dbReference type="Gene3D" id="3.30.200.20">
    <property type="entry name" value="Phosphorylase Kinase, domain 1"/>
    <property type="match status" value="1"/>
</dbReference>
<evidence type="ECO:0000256" key="4">
    <source>
        <dbReference type="SAM" id="Phobius"/>
    </source>
</evidence>
<keyword evidence="2" id="KW-0433">Leucine-rich repeat</keyword>
<dbReference type="EMBL" id="JAAIUW010000008">
    <property type="protein sequence ID" value="KAF7820281.1"/>
    <property type="molecule type" value="Genomic_DNA"/>
</dbReference>
<gene>
    <name evidence="7" type="ORF">G2W53_025736</name>
</gene>
<keyword evidence="5" id="KW-0732">Signal</keyword>
<dbReference type="InterPro" id="IPR046959">
    <property type="entry name" value="PRK1-6/SRF4-like"/>
</dbReference>
<evidence type="ECO:0000313" key="7">
    <source>
        <dbReference type="EMBL" id="KAF7820281.1"/>
    </source>
</evidence>
<keyword evidence="7" id="KW-0418">Kinase</keyword>
<keyword evidence="7" id="KW-0675">Receptor</keyword>
<dbReference type="InterPro" id="IPR001245">
    <property type="entry name" value="Ser-Thr/Tyr_kinase_cat_dom"/>
</dbReference>
<dbReference type="GO" id="GO:0005524">
    <property type="term" value="F:ATP binding"/>
    <property type="evidence" value="ECO:0007669"/>
    <property type="project" value="InterPro"/>
</dbReference>
<keyword evidence="4" id="KW-0472">Membrane</keyword>
<reference evidence="7" key="1">
    <citation type="submission" date="2020-09" db="EMBL/GenBank/DDBJ databases">
        <title>Genome-Enabled Discovery of Anthraquinone Biosynthesis in Senna tora.</title>
        <authorList>
            <person name="Kang S.-H."/>
            <person name="Pandey R.P."/>
            <person name="Lee C.-M."/>
            <person name="Sim J.-S."/>
            <person name="Jeong J.-T."/>
            <person name="Choi B.-S."/>
            <person name="Jung M."/>
            <person name="Ginzburg D."/>
            <person name="Zhao K."/>
            <person name="Won S.Y."/>
            <person name="Oh T.-J."/>
            <person name="Yu Y."/>
            <person name="Kim N.-H."/>
            <person name="Lee O.R."/>
            <person name="Lee T.-H."/>
            <person name="Bashyal P."/>
            <person name="Kim T.-S."/>
            <person name="Lee W.-H."/>
            <person name="Kawkins C."/>
            <person name="Kim C.-K."/>
            <person name="Kim J.S."/>
            <person name="Ahn B.O."/>
            <person name="Rhee S.Y."/>
            <person name="Sohng J.K."/>
        </authorList>
    </citation>
    <scope>NUCLEOTIDE SEQUENCE</scope>
    <source>
        <tissue evidence="7">Leaf</tissue>
    </source>
</reference>
<evidence type="ECO:0000256" key="2">
    <source>
        <dbReference type="ARBA" id="ARBA00022614"/>
    </source>
</evidence>
<dbReference type="PANTHER" id="PTHR48007">
    <property type="entry name" value="LEUCINE-RICH REPEAT RECEPTOR-LIKE PROTEIN KINASE PXC1"/>
    <property type="match status" value="1"/>
</dbReference>
<keyword evidence="8" id="KW-1185">Reference proteome</keyword>
<dbReference type="Gene3D" id="1.10.510.10">
    <property type="entry name" value="Transferase(Phosphotransferase) domain 1"/>
    <property type="match status" value="1"/>
</dbReference>
<dbReference type="Pfam" id="PF08263">
    <property type="entry name" value="LRRNT_2"/>
    <property type="match status" value="1"/>
</dbReference>
<accession>A0A834WI74</accession>
<dbReference type="Gene3D" id="3.80.10.10">
    <property type="entry name" value="Ribonuclease Inhibitor"/>
    <property type="match status" value="1"/>
</dbReference>
<dbReference type="InterPro" id="IPR032675">
    <property type="entry name" value="LRR_dom_sf"/>
</dbReference>